<organism evidence="16 18">
    <name type="scientific">Faecalicoccus acidiformans</name>
    <dbReference type="NCBI Taxonomy" id="915173"/>
    <lineage>
        <taxon>Bacteria</taxon>
        <taxon>Bacillati</taxon>
        <taxon>Bacillota</taxon>
        <taxon>Erysipelotrichia</taxon>
        <taxon>Erysipelotrichales</taxon>
        <taxon>Erysipelotrichaceae</taxon>
        <taxon>Faecalicoccus</taxon>
    </lineage>
</organism>
<comment type="pathway">
    <text evidence="1 13">Amino-acid biosynthesis; L-threonine biosynthesis; L-threonine from L-aspartate: step 4/5.</text>
</comment>
<evidence type="ECO:0000256" key="6">
    <source>
        <dbReference type="ARBA" id="ARBA00022679"/>
    </source>
</evidence>
<evidence type="ECO:0000256" key="9">
    <source>
        <dbReference type="ARBA" id="ARBA00022777"/>
    </source>
</evidence>
<evidence type="ECO:0000259" key="15">
    <source>
        <dbReference type="Pfam" id="PF08544"/>
    </source>
</evidence>
<reference evidence="16 18" key="1">
    <citation type="submission" date="2020-08" db="EMBL/GenBank/DDBJ databases">
        <title>Genomic Encyclopedia of Type Strains, Phase IV (KMG-IV): sequencing the most valuable type-strain genomes for metagenomic binning, comparative biology and taxonomic classification.</title>
        <authorList>
            <person name="Goeker M."/>
        </authorList>
    </citation>
    <scope>NUCLEOTIDE SEQUENCE [LARGE SCALE GENOMIC DNA]</scope>
    <source>
        <strain evidence="16 18">DSM 26963</strain>
    </source>
</reference>
<gene>
    <name evidence="13 17" type="primary">thrB</name>
    <name evidence="17" type="ORF">H5982_01400</name>
    <name evidence="16" type="ORF">HNQ43_001702</name>
</gene>
<dbReference type="RefSeq" id="WP_183376767.1">
    <property type="nucleotide sequence ID" value="NZ_JACHHD010000020.1"/>
</dbReference>
<dbReference type="InterPro" id="IPR000870">
    <property type="entry name" value="Homoserine_kinase"/>
</dbReference>
<keyword evidence="13" id="KW-0963">Cytoplasm</keyword>
<evidence type="ECO:0000256" key="8">
    <source>
        <dbReference type="ARBA" id="ARBA00022741"/>
    </source>
</evidence>
<name>A0A7W8D3Z0_9FIRM</name>
<keyword evidence="7 13" id="KW-0791">Threonine biosynthesis</keyword>
<comment type="catalytic activity">
    <reaction evidence="11 13">
        <text>L-homoserine + ATP = O-phospho-L-homoserine + ADP + H(+)</text>
        <dbReference type="Rhea" id="RHEA:13985"/>
        <dbReference type="ChEBI" id="CHEBI:15378"/>
        <dbReference type="ChEBI" id="CHEBI:30616"/>
        <dbReference type="ChEBI" id="CHEBI:57476"/>
        <dbReference type="ChEBI" id="CHEBI:57590"/>
        <dbReference type="ChEBI" id="CHEBI:456216"/>
        <dbReference type="EC" id="2.7.1.39"/>
    </reaction>
</comment>
<dbReference type="EC" id="2.7.1.39" evidence="3 13"/>
<evidence type="ECO:0000256" key="7">
    <source>
        <dbReference type="ARBA" id="ARBA00022697"/>
    </source>
</evidence>
<evidence type="ECO:0000256" key="5">
    <source>
        <dbReference type="ARBA" id="ARBA00022605"/>
    </source>
</evidence>
<keyword evidence="9 13" id="KW-0418">Kinase</keyword>
<feature type="domain" description="GHMP kinase N-terminal" evidence="14">
    <location>
        <begin position="52"/>
        <end position="134"/>
    </location>
</feature>
<sequence length="290" mass="32386">MIIVHVPATSANCCVGFDSLGMALDWWATFRFEPSDVLKITGCPKEYADKNNLVVQAFQKTCQHLHQEMPNFHLDIDSDIPFSRGLGSSSTCVVAGILACDAWFEAHMNKMEILKIATEIEGHPDNVAPCIFGQAVTSFMDQLDPRMMIVPCASYHGLAMIPDYPIVTNEARKILPKTLPYQEAVSQVGHALCFIQALQVGNEMILAKSCQDFLHEPYRKKLIPDYDKIHSICQDLELGMWISGSGSTMLALSMDLARLEKLKQMVEQESPHILCRKVRVASKGAWVENE</sequence>
<dbReference type="EMBL" id="JACHHD010000020">
    <property type="protein sequence ID" value="MBB5185627.1"/>
    <property type="molecule type" value="Genomic_DNA"/>
</dbReference>
<dbReference type="Proteomes" id="UP000521313">
    <property type="component" value="Unassembled WGS sequence"/>
</dbReference>
<dbReference type="InterPro" id="IPR020568">
    <property type="entry name" value="Ribosomal_Su5_D2-typ_SF"/>
</dbReference>
<dbReference type="PRINTS" id="PR00958">
    <property type="entry name" value="HOMSERKINASE"/>
</dbReference>
<dbReference type="GO" id="GO:0004413">
    <property type="term" value="F:homoserine kinase activity"/>
    <property type="evidence" value="ECO:0007669"/>
    <property type="project" value="UniProtKB-UniRule"/>
</dbReference>
<keyword evidence="10 13" id="KW-0067">ATP-binding</keyword>
<dbReference type="GO" id="GO:0005737">
    <property type="term" value="C:cytoplasm"/>
    <property type="evidence" value="ECO:0007669"/>
    <property type="project" value="UniProtKB-SubCell"/>
</dbReference>
<comment type="subcellular location">
    <subcellularLocation>
        <location evidence="13">Cytoplasm</location>
    </subcellularLocation>
</comment>
<evidence type="ECO:0000256" key="1">
    <source>
        <dbReference type="ARBA" id="ARBA00005015"/>
    </source>
</evidence>
<comment type="caution">
    <text evidence="16">The sequence shown here is derived from an EMBL/GenBank/DDBJ whole genome shotgun (WGS) entry which is preliminary data.</text>
</comment>
<evidence type="ECO:0000313" key="19">
    <source>
        <dbReference type="Proteomes" id="UP000775500"/>
    </source>
</evidence>
<evidence type="ECO:0000256" key="3">
    <source>
        <dbReference type="ARBA" id="ARBA00012078"/>
    </source>
</evidence>
<dbReference type="PANTHER" id="PTHR20861:SF1">
    <property type="entry name" value="HOMOSERINE KINASE"/>
    <property type="match status" value="1"/>
</dbReference>
<dbReference type="UniPathway" id="UPA00050">
    <property type="reaction ID" value="UER00064"/>
</dbReference>
<dbReference type="GO" id="GO:0005524">
    <property type="term" value="F:ATP binding"/>
    <property type="evidence" value="ECO:0007669"/>
    <property type="project" value="UniProtKB-UniRule"/>
</dbReference>
<evidence type="ECO:0000256" key="10">
    <source>
        <dbReference type="ARBA" id="ARBA00022840"/>
    </source>
</evidence>
<evidence type="ECO:0000256" key="12">
    <source>
        <dbReference type="ARBA" id="ARBA00049954"/>
    </source>
</evidence>
<dbReference type="SUPFAM" id="SSF55060">
    <property type="entry name" value="GHMP Kinase, C-terminal domain"/>
    <property type="match status" value="1"/>
</dbReference>
<keyword evidence="19" id="KW-1185">Reference proteome</keyword>
<feature type="domain" description="GHMP kinase C-terminal" evidence="15">
    <location>
        <begin position="207"/>
        <end position="268"/>
    </location>
</feature>
<keyword evidence="8 13" id="KW-0547">Nucleotide-binding</keyword>
<dbReference type="InterPro" id="IPR013750">
    <property type="entry name" value="GHMP_kinase_C_dom"/>
</dbReference>
<evidence type="ECO:0000313" key="18">
    <source>
        <dbReference type="Proteomes" id="UP000521313"/>
    </source>
</evidence>
<dbReference type="InterPro" id="IPR036554">
    <property type="entry name" value="GHMP_kinase_C_sf"/>
</dbReference>
<feature type="binding site" evidence="13">
    <location>
        <begin position="81"/>
        <end position="91"/>
    </location>
    <ligand>
        <name>ATP</name>
        <dbReference type="ChEBI" id="CHEBI:30616"/>
    </ligand>
</feature>
<comment type="function">
    <text evidence="12 13">Catalyzes the ATP-dependent phosphorylation of L-homoserine to L-homoserine phosphate.</text>
</comment>
<evidence type="ECO:0000256" key="13">
    <source>
        <dbReference type="HAMAP-Rule" id="MF_00384"/>
    </source>
</evidence>
<dbReference type="InterPro" id="IPR006203">
    <property type="entry name" value="GHMP_knse_ATP-bd_CS"/>
</dbReference>
<dbReference type="SUPFAM" id="SSF54211">
    <property type="entry name" value="Ribosomal protein S5 domain 2-like"/>
    <property type="match status" value="1"/>
</dbReference>
<dbReference type="NCBIfam" id="TIGR00191">
    <property type="entry name" value="thrB"/>
    <property type="match status" value="1"/>
</dbReference>
<keyword evidence="5 13" id="KW-0028">Amino-acid biosynthesis</keyword>
<dbReference type="InterPro" id="IPR006204">
    <property type="entry name" value="GHMP_kinase_N_dom"/>
</dbReference>
<dbReference type="Pfam" id="PF00288">
    <property type="entry name" value="GHMP_kinases_N"/>
    <property type="match status" value="1"/>
</dbReference>
<evidence type="ECO:0000313" key="16">
    <source>
        <dbReference type="EMBL" id="MBB5185627.1"/>
    </source>
</evidence>
<dbReference type="PROSITE" id="PS00627">
    <property type="entry name" value="GHMP_KINASES_ATP"/>
    <property type="match status" value="1"/>
</dbReference>
<reference evidence="17 19" key="3">
    <citation type="journal article" date="2021" name="Sci. Rep.">
        <title>The distribution of antibiotic resistance genes in chicken gut microbiota commensals.</title>
        <authorList>
            <person name="Juricova H."/>
            <person name="Matiasovicova J."/>
            <person name="Kubasova T."/>
            <person name="Cejkova D."/>
            <person name="Rychlik I."/>
        </authorList>
    </citation>
    <scope>NUCLEOTIDE SEQUENCE [LARGE SCALE GENOMIC DNA]</scope>
    <source>
        <strain evidence="17 19">An423</strain>
    </source>
</reference>
<dbReference type="InterPro" id="IPR014721">
    <property type="entry name" value="Ribsml_uS5_D2-typ_fold_subgr"/>
</dbReference>
<evidence type="ECO:0000313" key="17">
    <source>
        <dbReference type="EMBL" id="MBM6830765.1"/>
    </source>
</evidence>
<protein>
    <recommendedName>
        <fullName evidence="4 13">Homoserine kinase</fullName>
        <shortName evidence="13">HK</shortName>
        <shortName evidence="13">HSK</shortName>
        <ecNumber evidence="3 13">2.7.1.39</ecNumber>
    </recommendedName>
</protein>
<evidence type="ECO:0000256" key="11">
    <source>
        <dbReference type="ARBA" id="ARBA00049375"/>
    </source>
</evidence>
<dbReference type="Pfam" id="PF08544">
    <property type="entry name" value="GHMP_kinases_C"/>
    <property type="match status" value="1"/>
</dbReference>
<dbReference type="Proteomes" id="UP000775500">
    <property type="component" value="Unassembled WGS sequence"/>
</dbReference>
<dbReference type="HAMAP" id="MF_00384">
    <property type="entry name" value="Homoser_kinase"/>
    <property type="match status" value="1"/>
</dbReference>
<dbReference type="EMBL" id="JACJLU010000001">
    <property type="protein sequence ID" value="MBM6830765.1"/>
    <property type="molecule type" value="Genomic_DNA"/>
</dbReference>
<evidence type="ECO:0000259" key="14">
    <source>
        <dbReference type="Pfam" id="PF00288"/>
    </source>
</evidence>
<comment type="similarity">
    <text evidence="2 13">Belongs to the GHMP kinase family. Homoserine kinase subfamily.</text>
</comment>
<accession>A0A7W8D3Z0</accession>
<keyword evidence="6 13" id="KW-0808">Transferase</keyword>
<dbReference type="GO" id="GO:0009088">
    <property type="term" value="P:threonine biosynthetic process"/>
    <property type="evidence" value="ECO:0007669"/>
    <property type="project" value="UniProtKB-UniRule"/>
</dbReference>
<evidence type="ECO:0000256" key="4">
    <source>
        <dbReference type="ARBA" id="ARBA00017858"/>
    </source>
</evidence>
<proteinExistence type="inferred from homology"/>
<dbReference type="PIRSF" id="PIRSF000676">
    <property type="entry name" value="Homoser_kin"/>
    <property type="match status" value="1"/>
</dbReference>
<evidence type="ECO:0000256" key="2">
    <source>
        <dbReference type="ARBA" id="ARBA00007370"/>
    </source>
</evidence>
<dbReference type="Gene3D" id="3.30.70.890">
    <property type="entry name" value="GHMP kinase, C-terminal domain"/>
    <property type="match status" value="1"/>
</dbReference>
<dbReference type="Gene3D" id="3.30.230.10">
    <property type="match status" value="1"/>
</dbReference>
<reference evidence="17" key="2">
    <citation type="submission" date="2020-08" db="EMBL/GenBank/DDBJ databases">
        <authorList>
            <person name="Cejkova D."/>
            <person name="Kubasova T."/>
            <person name="Jahodarova E."/>
            <person name="Rychlik I."/>
        </authorList>
    </citation>
    <scope>NUCLEOTIDE SEQUENCE</scope>
    <source>
        <strain evidence="17">An423</strain>
    </source>
</reference>
<dbReference type="PANTHER" id="PTHR20861">
    <property type="entry name" value="HOMOSERINE/4-DIPHOSPHOCYTIDYL-2-C-METHYL-D-ERYTHRITOL KINASE"/>
    <property type="match status" value="1"/>
</dbReference>
<dbReference type="AlphaFoldDB" id="A0A7W8D3Z0"/>